<dbReference type="SUPFAM" id="SSF46689">
    <property type="entry name" value="Homeodomain-like"/>
    <property type="match status" value="1"/>
</dbReference>
<comment type="caution">
    <text evidence="11">The sequence shown here is derived from an EMBL/GenBank/DDBJ whole genome shotgun (WGS) entry which is preliminary data.</text>
</comment>
<dbReference type="InterPro" id="IPR013783">
    <property type="entry name" value="Ig-like_fold"/>
</dbReference>
<dbReference type="Proteomes" id="UP000837803">
    <property type="component" value="Unassembled WGS sequence"/>
</dbReference>
<dbReference type="SMART" id="SM00448">
    <property type="entry name" value="REC"/>
    <property type="match status" value="1"/>
</dbReference>
<keyword evidence="12" id="KW-1185">Reference proteome</keyword>
<dbReference type="InterPro" id="IPR003594">
    <property type="entry name" value="HATPase_dom"/>
</dbReference>
<dbReference type="InterPro" id="IPR011006">
    <property type="entry name" value="CheY-like_superfamily"/>
</dbReference>
<dbReference type="GO" id="GO:0016740">
    <property type="term" value="F:transferase activity"/>
    <property type="evidence" value="ECO:0007669"/>
    <property type="project" value="UniProtKB-KW"/>
</dbReference>
<dbReference type="CDD" id="cd17574">
    <property type="entry name" value="REC_OmpR"/>
    <property type="match status" value="1"/>
</dbReference>
<dbReference type="InterPro" id="IPR003661">
    <property type="entry name" value="HisK_dim/P_dom"/>
</dbReference>
<dbReference type="Gene3D" id="3.40.50.2300">
    <property type="match status" value="1"/>
</dbReference>
<evidence type="ECO:0000259" key="10">
    <source>
        <dbReference type="PROSITE" id="PS50110"/>
    </source>
</evidence>
<dbReference type="PANTHER" id="PTHR43547">
    <property type="entry name" value="TWO-COMPONENT HISTIDINE KINASE"/>
    <property type="match status" value="1"/>
</dbReference>
<dbReference type="SUPFAM" id="SSF52172">
    <property type="entry name" value="CheY-like"/>
    <property type="match status" value="1"/>
</dbReference>
<dbReference type="PROSITE" id="PS01124">
    <property type="entry name" value="HTH_ARAC_FAMILY_2"/>
    <property type="match status" value="1"/>
</dbReference>
<dbReference type="SMART" id="SM00387">
    <property type="entry name" value="HATPase_c"/>
    <property type="match status" value="1"/>
</dbReference>
<dbReference type="Pfam" id="PF00512">
    <property type="entry name" value="HisKA"/>
    <property type="match status" value="1"/>
</dbReference>
<dbReference type="Gene3D" id="2.60.40.10">
    <property type="entry name" value="Immunoglobulins"/>
    <property type="match status" value="1"/>
</dbReference>
<evidence type="ECO:0000256" key="3">
    <source>
        <dbReference type="ARBA" id="ARBA00022553"/>
    </source>
</evidence>
<reference evidence="11" key="1">
    <citation type="submission" date="2021-12" db="EMBL/GenBank/DDBJ databases">
        <authorList>
            <person name="Rodrigo-Torres L."/>
            <person name="Arahal R. D."/>
            <person name="Lucena T."/>
        </authorList>
    </citation>
    <scope>NUCLEOTIDE SEQUENCE</scope>
    <source>
        <strain evidence="11">CECT 8419</strain>
    </source>
</reference>
<evidence type="ECO:0000256" key="7">
    <source>
        <dbReference type="SAM" id="MobiDB-lite"/>
    </source>
</evidence>
<dbReference type="EMBL" id="CAKLPZ010000004">
    <property type="protein sequence ID" value="CAH1002187.1"/>
    <property type="molecule type" value="Genomic_DNA"/>
</dbReference>
<proteinExistence type="predicted"/>
<dbReference type="Gene3D" id="1.10.10.60">
    <property type="entry name" value="Homeodomain-like"/>
    <property type="match status" value="2"/>
</dbReference>
<dbReference type="SMART" id="SM00388">
    <property type="entry name" value="HisKA"/>
    <property type="match status" value="1"/>
</dbReference>
<gene>
    <name evidence="11" type="primary">sasA_6</name>
    <name evidence="11" type="ORF">LEM8419_03104</name>
</gene>
<dbReference type="SMART" id="SM00342">
    <property type="entry name" value="HTH_ARAC"/>
    <property type="match status" value="1"/>
</dbReference>
<evidence type="ECO:0000313" key="12">
    <source>
        <dbReference type="Proteomes" id="UP000837803"/>
    </source>
</evidence>
<dbReference type="EC" id="2.7.13.3" evidence="2"/>
<dbReference type="Gene3D" id="1.10.287.130">
    <property type="match status" value="1"/>
</dbReference>
<dbReference type="PRINTS" id="PR00344">
    <property type="entry name" value="BCTRLSENSOR"/>
</dbReference>
<dbReference type="Gene3D" id="2.130.10.10">
    <property type="entry name" value="YVTN repeat-like/Quinoprotein amine dehydrogenase"/>
    <property type="match status" value="2"/>
</dbReference>
<comment type="catalytic activity">
    <reaction evidence="1">
        <text>ATP + protein L-histidine = ADP + protein N-phospho-L-histidine.</text>
        <dbReference type="EC" id="2.7.13.3"/>
    </reaction>
</comment>
<dbReference type="InterPro" id="IPR036890">
    <property type="entry name" value="HATPase_C_sf"/>
</dbReference>
<dbReference type="Gene3D" id="3.30.565.10">
    <property type="entry name" value="Histidine kinase-like ATPase, C-terminal domain"/>
    <property type="match status" value="1"/>
</dbReference>
<dbReference type="CDD" id="cd00075">
    <property type="entry name" value="HATPase"/>
    <property type="match status" value="1"/>
</dbReference>
<dbReference type="SUPFAM" id="SSF63829">
    <property type="entry name" value="Calcium-dependent phosphotriesterase"/>
    <property type="match status" value="2"/>
</dbReference>
<evidence type="ECO:0000256" key="5">
    <source>
        <dbReference type="ARBA" id="ARBA00023163"/>
    </source>
</evidence>
<feature type="region of interest" description="Disordered" evidence="7">
    <location>
        <begin position="1036"/>
        <end position="1055"/>
    </location>
</feature>
<sequence>MAGSLLMGQATFQFGHIPTSDDYSLNPVMDIDQDARGQIWLATRSGLLRHNGRDLRKFNVEHTDSLRRAANVITALRVTSAGTIWLATRAGIYVHHPALARSSRTADTVRTAAQAIREIGDEVWVGTGNTLVGFDTEREQLRWRIEDCPVGRIQSITPGKGREVWVAGTQGVAQYTVDDIPVLSAVHSVPAPVHCMLDYAGSWWLGTSRGVYRFDPATGQFDYVSKGVATTESEYITSLTVDDEDRLWIGTYAGLFLYKGDTYTQLRHQSAREHSLADDKVGTLFTDRTGMVWIGSYFGGLNTWNRHDFKFARIGESNGNRLHNNVVSAIVEGEGGEVYFGTASNGFTIYEAGADRYTHVEQLDDGRQIGTIRCMLYQDPEHLWIGTFQQGLIEYNPRSGRTVRYVDGPLTGEEDLGKAIMSLALRGPDLLVGTMNGSLRRFDTDRRSFADLPAAAVGDTLGTGEAVRELLVINGDSTLIGTSWGVYLLRGDVTGDGRAGLQAIASSAHPDPRLFIEDMVSHRGRLWVATIDKGLYELVAGTLRPHPIPDVRTVYTIVPAATGELWLSTDSGLVRYSTERGRADRFGRQDGVAPNAFQRSAGVRARDGTLYFGGASGVTVFDPAKLGTPDTYAPRVVLSELRLFNKAVQPGDPTALLTQDIDYTERIELDYDQNRITLGFVMPTFVRNPTIVYRYRLLGQTDEWTETQDGSASFLLQEGRDYTFEVTAHNSDGTLAETTTSLDIRTGRAPWRSYWAYAGYALLLGALSWWAVRMYRSRSTLRRRIASERRERRLQRRINKAQEEFFTNISHELRTPLTLIAGNLERSLKQYRGSSQVYRQLIAAKRSSDRMRRLINDLLRFKRIGNDSEPLRATEQDLTTFLRTVVKSFRTEAEYRHIELTLHAPETDCTLYFEAAKLERAVYNLISNAVKQTPDGGRISISVTMRSTTVDIAVQDTGPGIPVAEQAYIFDRYYRADRPDAARPVSDSSGMGLAIAREAVEQHGGSLEVLSVPGEGSTFVISLPRHKDHLSQQQLVPREQQPVGESAEEASTRPVSTVDHARLEYLGNTHEQLILLVEDNREVSELLRQALSEHFRVRQAFDGAEGLRLARLLRPHLIVSDVMLPQLSGVELCGELARQSRTAHIPILLLTADASEPRRLSALLAGAVAYLVKPVSIHELIIRCQTILGLCGAQPEAELEGAPIPPDEVLTRRAMQMLNEQVGNVQFQLPHLMEALNVSRSVLFAKFKEQTGLTPNAYLLQARMKQAAILLESQHYNASEVAYRVGYATPSYFSRSFKKHFGVPPSTYAKQFAADSEASID</sequence>
<feature type="modified residue" description="4-aspartylphosphate" evidence="6">
    <location>
        <position position="1121"/>
    </location>
</feature>
<evidence type="ECO:0000259" key="8">
    <source>
        <dbReference type="PROSITE" id="PS01124"/>
    </source>
</evidence>
<dbReference type="InterPro" id="IPR009057">
    <property type="entry name" value="Homeodomain-like_sf"/>
</dbReference>
<dbReference type="PROSITE" id="PS50110">
    <property type="entry name" value="RESPONSE_REGULATORY"/>
    <property type="match status" value="1"/>
</dbReference>
<evidence type="ECO:0000256" key="2">
    <source>
        <dbReference type="ARBA" id="ARBA00012438"/>
    </source>
</evidence>
<dbReference type="InterPro" id="IPR018060">
    <property type="entry name" value="HTH_AraC"/>
</dbReference>
<dbReference type="InterPro" id="IPR005467">
    <property type="entry name" value="His_kinase_dom"/>
</dbReference>
<organism evidence="11 12">
    <name type="scientific">Neolewinella maritima</name>
    <dbReference type="NCBI Taxonomy" id="1383882"/>
    <lineage>
        <taxon>Bacteria</taxon>
        <taxon>Pseudomonadati</taxon>
        <taxon>Bacteroidota</taxon>
        <taxon>Saprospiria</taxon>
        <taxon>Saprospirales</taxon>
        <taxon>Lewinellaceae</taxon>
        <taxon>Neolewinella</taxon>
    </lineage>
</organism>
<keyword evidence="11" id="KW-0808">Transferase</keyword>
<dbReference type="Pfam" id="PF00072">
    <property type="entry name" value="Response_reg"/>
    <property type="match status" value="1"/>
</dbReference>
<keyword evidence="3 6" id="KW-0597">Phosphoprotein</keyword>
<evidence type="ECO:0000256" key="6">
    <source>
        <dbReference type="PROSITE-ProRule" id="PRU00169"/>
    </source>
</evidence>
<dbReference type="PANTHER" id="PTHR43547:SF2">
    <property type="entry name" value="HYBRID SIGNAL TRANSDUCTION HISTIDINE KINASE C"/>
    <property type="match status" value="1"/>
</dbReference>
<evidence type="ECO:0000313" key="11">
    <source>
        <dbReference type="EMBL" id="CAH1002187.1"/>
    </source>
</evidence>
<dbReference type="InterPro" id="IPR015943">
    <property type="entry name" value="WD40/YVTN_repeat-like_dom_sf"/>
</dbReference>
<keyword evidence="4" id="KW-0805">Transcription regulation</keyword>
<evidence type="ECO:0000256" key="1">
    <source>
        <dbReference type="ARBA" id="ARBA00000085"/>
    </source>
</evidence>
<name>A0ABM9B4S2_9BACT</name>
<dbReference type="SUPFAM" id="SSF55874">
    <property type="entry name" value="ATPase domain of HSP90 chaperone/DNA topoisomerase II/histidine kinase"/>
    <property type="match status" value="1"/>
</dbReference>
<feature type="domain" description="Response regulatory" evidence="10">
    <location>
        <begin position="1073"/>
        <end position="1188"/>
    </location>
</feature>
<feature type="domain" description="HTH araC/xylS-type" evidence="8">
    <location>
        <begin position="1212"/>
        <end position="1311"/>
    </location>
</feature>
<dbReference type="PROSITE" id="PS50109">
    <property type="entry name" value="HIS_KIN"/>
    <property type="match status" value="1"/>
</dbReference>
<dbReference type="SUPFAM" id="SSF47384">
    <property type="entry name" value="Homodimeric domain of signal transducing histidine kinase"/>
    <property type="match status" value="1"/>
</dbReference>
<dbReference type="SUPFAM" id="SSF50998">
    <property type="entry name" value="Quinoprotein alcohol dehydrogenase-like"/>
    <property type="match status" value="1"/>
</dbReference>
<accession>A0ABM9B4S2</accession>
<feature type="domain" description="Histidine kinase" evidence="9">
    <location>
        <begin position="808"/>
        <end position="1027"/>
    </location>
</feature>
<dbReference type="Pfam" id="PF12833">
    <property type="entry name" value="HTH_18"/>
    <property type="match status" value="1"/>
</dbReference>
<evidence type="ECO:0000256" key="4">
    <source>
        <dbReference type="ARBA" id="ARBA00023015"/>
    </source>
</evidence>
<evidence type="ECO:0000259" key="9">
    <source>
        <dbReference type="PROSITE" id="PS50109"/>
    </source>
</evidence>
<dbReference type="InterPro" id="IPR001789">
    <property type="entry name" value="Sig_transdc_resp-reg_receiver"/>
</dbReference>
<dbReference type="Pfam" id="PF02518">
    <property type="entry name" value="HATPase_c"/>
    <property type="match status" value="1"/>
</dbReference>
<protein>
    <recommendedName>
        <fullName evidence="2">histidine kinase</fullName>
        <ecNumber evidence="2">2.7.13.3</ecNumber>
    </recommendedName>
</protein>
<dbReference type="InterPro" id="IPR004358">
    <property type="entry name" value="Sig_transdc_His_kin-like_C"/>
</dbReference>
<keyword evidence="5" id="KW-0804">Transcription</keyword>
<dbReference type="CDD" id="cd00082">
    <property type="entry name" value="HisKA"/>
    <property type="match status" value="1"/>
</dbReference>
<dbReference type="InterPro" id="IPR011047">
    <property type="entry name" value="Quinoprotein_ADH-like_sf"/>
</dbReference>
<dbReference type="InterPro" id="IPR036097">
    <property type="entry name" value="HisK_dim/P_sf"/>
</dbReference>